<dbReference type="InterPro" id="IPR002934">
    <property type="entry name" value="Polymerase_NTP_transf_dom"/>
</dbReference>
<name>A0AAW6U0E3_9BACT</name>
<comment type="caution">
    <text evidence="2">The sequence shown here is derived from an EMBL/GenBank/DDBJ whole genome shotgun (WGS) entry which is preliminary data.</text>
</comment>
<evidence type="ECO:0000313" key="2">
    <source>
        <dbReference type="EMBL" id="MDI6449404.1"/>
    </source>
</evidence>
<evidence type="ECO:0000259" key="1">
    <source>
        <dbReference type="Pfam" id="PF01909"/>
    </source>
</evidence>
<reference evidence="2" key="1">
    <citation type="submission" date="2023-05" db="EMBL/GenBank/DDBJ databases">
        <title>Anaerotaeda fermentans gen. nov., sp. nov., a novel anaerobic planctomycete of the new family within the order Sedimentisphaerales isolated from Taman Peninsula, Russia.</title>
        <authorList>
            <person name="Khomyakova M.A."/>
            <person name="Merkel A.Y."/>
            <person name="Slobodkin A.I."/>
        </authorList>
    </citation>
    <scope>NUCLEOTIDE SEQUENCE</scope>
    <source>
        <strain evidence="2">M17dextr</strain>
    </source>
</reference>
<dbReference type="Gene3D" id="3.30.460.10">
    <property type="entry name" value="Beta Polymerase, domain 2"/>
    <property type="match status" value="1"/>
</dbReference>
<keyword evidence="2" id="KW-0808">Transferase</keyword>
<dbReference type="EC" id="2.7.7.-" evidence="2"/>
<protein>
    <submittedName>
        <fullName evidence="2">Nucleotidyltransferase domain-containing protein</fullName>
        <ecNumber evidence="2">2.7.7.-</ecNumber>
    </submittedName>
</protein>
<keyword evidence="2" id="KW-0548">Nucleotidyltransferase</keyword>
<dbReference type="AlphaFoldDB" id="A0AAW6U0E3"/>
<dbReference type="CDD" id="cd05403">
    <property type="entry name" value="NT_KNTase_like"/>
    <property type="match status" value="1"/>
</dbReference>
<dbReference type="Pfam" id="PF01909">
    <property type="entry name" value="NTP_transf_2"/>
    <property type="match status" value="1"/>
</dbReference>
<proteinExistence type="predicted"/>
<accession>A0AAW6U0E3</accession>
<dbReference type="PANTHER" id="PTHR33933:SF1">
    <property type="entry name" value="PROTEIN ADENYLYLTRANSFERASE MNTA-RELATED"/>
    <property type="match status" value="1"/>
</dbReference>
<dbReference type="PANTHER" id="PTHR33933">
    <property type="entry name" value="NUCLEOTIDYLTRANSFERASE"/>
    <property type="match status" value="1"/>
</dbReference>
<keyword evidence="3" id="KW-1185">Reference proteome</keyword>
<dbReference type="RefSeq" id="WP_349244811.1">
    <property type="nucleotide sequence ID" value="NZ_JASCXX010000010.1"/>
</dbReference>
<dbReference type="InterPro" id="IPR043519">
    <property type="entry name" value="NT_sf"/>
</dbReference>
<sequence length="106" mass="11613">MMAACDREIALEFKRRADKLAPILQFYVFGSRARGDATAGSDLDVFLVIDHLDAGLREKISEVAWEVGFDNGLVLSTFVITAEQLEHGPLGASPIVRQIEKEGVPL</sequence>
<dbReference type="GO" id="GO:0016779">
    <property type="term" value="F:nucleotidyltransferase activity"/>
    <property type="evidence" value="ECO:0007669"/>
    <property type="project" value="UniProtKB-KW"/>
</dbReference>
<organism evidence="2 3">
    <name type="scientific">Anaerobaca lacustris</name>
    <dbReference type="NCBI Taxonomy" id="3044600"/>
    <lineage>
        <taxon>Bacteria</taxon>
        <taxon>Pseudomonadati</taxon>
        <taxon>Planctomycetota</taxon>
        <taxon>Phycisphaerae</taxon>
        <taxon>Sedimentisphaerales</taxon>
        <taxon>Anaerobacaceae</taxon>
        <taxon>Anaerobaca</taxon>
    </lineage>
</organism>
<dbReference type="Proteomes" id="UP001431776">
    <property type="component" value="Unassembled WGS sequence"/>
</dbReference>
<dbReference type="SUPFAM" id="SSF81301">
    <property type="entry name" value="Nucleotidyltransferase"/>
    <property type="match status" value="1"/>
</dbReference>
<dbReference type="InterPro" id="IPR052548">
    <property type="entry name" value="Type_VII_TA_antitoxin"/>
</dbReference>
<gene>
    <name evidence="2" type="ORF">QJ522_10160</name>
</gene>
<feature type="domain" description="Polymerase nucleotidyl transferase" evidence="1">
    <location>
        <begin position="13"/>
        <end position="53"/>
    </location>
</feature>
<evidence type="ECO:0000313" key="3">
    <source>
        <dbReference type="Proteomes" id="UP001431776"/>
    </source>
</evidence>
<dbReference type="EMBL" id="JASCXX010000010">
    <property type="protein sequence ID" value="MDI6449404.1"/>
    <property type="molecule type" value="Genomic_DNA"/>
</dbReference>